<evidence type="ECO:0000313" key="1">
    <source>
        <dbReference type="EMBL" id="KOF99890.1"/>
    </source>
</evidence>
<dbReference type="EMBL" id="KQ415873">
    <property type="protein sequence ID" value="KOF99890.1"/>
    <property type="molecule type" value="Genomic_DNA"/>
</dbReference>
<dbReference type="AlphaFoldDB" id="A0A0L8IFV2"/>
<protein>
    <submittedName>
        <fullName evidence="1">Uncharacterized protein</fullName>
    </submittedName>
</protein>
<gene>
    <name evidence="1" type="ORF">OCBIM_22010258mg</name>
</gene>
<sequence>LQTINLSAHWDALVIIVGSTTTDFLQAVGRFTYLRNTLSRSVHIDDEVNTRVAKVISIFGHHHHKICKGHDLTIKTKFDKYKAIVMTTLLYGCETWTVYQRHAKQFNHFPPRVPVNNS</sequence>
<name>A0A0L8IFV2_OCTBM</name>
<dbReference type="PANTHER" id="PTHR47027:SF26">
    <property type="entry name" value="REVERSE TRANSCRIPTASE DOMAIN-CONTAINING PROTEIN"/>
    <property type="match status" value="1"/>
</dbReference>
<feature type="non-terminal residue" evidence="1">
    <location>
        <position position="1"/>
    </location>
</feature>
<organism evidence="1">
    <name type="scientific">Octopus bimaculoides</name>
    <name type="common">California two-spotted octopus</name>
    <dbReference type="NCBI Taxonomy" id="37653"/>
    <lineage>
        <taxon>Eukaryota</taxon>
        <taxon>Metazoa</taxon>
        <taxon>Spiralia</taxon>
        <taxon>Lophotrochozoa</taxon>
        <taxon>Mollusca</taxon>
        <taxon>Cephalopoda</taxon>
        <taxon>Coleoidea</taxon>
        <taxon>Octopodiformes</taxon>
        <taxon>Octopoda</taxon>
        <taxon>Incirrata</taxon>
        <taxon>Octopodidae</taxon>
        <taxon>Octopus</taxon>
    </lineage>
</organism>
<accession>A0A0L8IFV2</accession>
<proteinExistence type="predicted"/>
<reference evidence="1" key="1">
    <citation type="submission" date="2015-07" db="EMBL/GenBank/DDBJ databases">
        <title>MeaNS - Measles Nucleotide Surveillance Program.</title>
        <authorList>
            <person name="Tran T."/>
            <person name="Druce J."/>
        </authorList>
    </citation>
    <scope>NUCLEOTIDE SEQUENCE</scope>
    <source>
        <strain evidence="1">UCB-OBI-ISO-001</strain>
        <tissue evidence="1">Gonad</tissue>
    </source>
</reference>
<dbReference type="PANTHER" id="PTHR47027">
    <property type="entry name" value="REVERSE TRANSCRIPTASE DOMAIN-CONTAINING PROTEIN"/>
    <property type="match status" value="1"/>
</dbReference>